<comment type="similarity">
    <text evidence="1 6 8">Belongs to the ATP:guanido phosphotransferase family.</text>
</comment>
<dbReference type="InterPro" id="IPR022414">
    <property type="entry name" value="ATP-guanido_PTrfase_cat"/>
</dbReference>
<reference evidence="11" key="1">
    <citation type="journal article" date="2023" name="Mol. Biol. Evol.">
        <title>Third-Generation Sequencing Reveals the Adaptive Role of the Epigenome in Three Deep-Sea Polychaetes.</title>
        <authorList>
            <person name="Perez M."/>
            <person name="Aroh O."/>
            <person name="Sun Y."/>
            <person name="Lan Y."/>
            <person name="Juniper S.K."/>
            <person name="Young C.R."/>
            <person name="Angers B."/>
            <person name="Qian P.Y."/>
        </authorList>
    </citation>
    <scope>NUCLEOTIDE SEQUENCE</scope>
    <source>
        <strain evidence="11">R07B-5</strain>
    </source>
</reference>
<dbReference type="PROSITE" id="PS51510">
    <property type="entry name" value="PHOSPHAGEN_KINASE_C"/>
    <property type="match status" value="1"/>
</dbReference>
<name>A0AAD9NJE0_RIDPI</name>
<evidence type="ECO:0000259" key="9">
    <source>
        <dbReference type="PROSITE" id="PS51509"/>
    </source>
</evidence>
<comment type="caution">
    <text evidence="11">The sequence shown here is derived from an EMBL/GenBank/DDBJ whole genome shotgun (WGS) entry which is preliminary data.</text>
</comment>
<dbReference type="CDD" id="cd00716">
    <property type="entry name" value="creatine_kinase_like"/>
    <property type="match status" value="1"/>
</dbReference>
<organism evidence="11 12">
    <name type="scientific">Ridgeia piscesae</name>
    <name type="common">Tubeworm</name>
    <dbReference type="NCBI Taxonomy" id="27915"/>
    <lineage>
        <taxon>Eukaryota</taxon>
        <taxon>Metazoa</taxon>
        <taxon>Spiralia</taxon>
        <taxon>Lophotrochozoa</taxon>
        <taxon>Annelida</taxon>
        <taxon>Polychaeta</taxon>
        <taxon>Sedentaria</taxon>
        <taxon>Canalipalpata</taxon>
        <taxon>Sabellida</taxon>
        <taxon>Siboglinidae</taxon>
        <taxon>Ridgeia</taxon>
    </lineage>
</organism>
<dbReference type="Pfam" id="PF02807">
    <property type="entry name" value="ATP-gua_PtransN"/>
    <property type="match status" value="1"/>
</dbReference>
<feature type="domain" description="Phosphagen kinase N-terminal" evidence="9">
    <location>
        <begin position="8"/>
        <end position="91"/>
    </location>
</feature>
<feature type="binding site" evidence="7">
    <location>
        <begin position="121"/>
        <end position="125"/>
    </location>
    <ligand>
        <name>ATP</name>
        <dbReference type="ChEBI" id="CHEBI:30616"/>
    </ligand>
</feature>
<evidence type="ECO:0000256" key="3">
    <source>
        <dbReference type="ARBA" id="ARBA00022741"/>
    </source>
</evidence>
<feature type="binding site" evidence="7">
    <location>
        <position position="229"/>
    </location>
    <ligand>
        <name>ATP</name>
        <dbReference type="ChEBI" id="CHEBI:30616"/>
    </ligand>
</feature>
<dbReference type="InterPro" id="IPR014746">
    <property type="entry name" value="Gln_synth/guanido_kin_cat_dom"/>
</dbReference>
<feature type="binding site" evidence="7">
    <location>
        <begin position="313"/>
        <end position="318"/>
    </location>
    <ligand>
        <name>ATP</name>
        <dbReference type="ChEBI" id="CHEBI:30616"/>
    </ligand>
</feature>
<evidence type="ECO:0008006" key="13">
    <source>
        <dbReference type="Google" id="ProtNLM"/>
    </source>
</evidence>
<dbReference type="Gene3D" id="3.30.590.10">
    <property type="entry name" value="Glutamine synthetase/guanido kinase, catalytic domain"/>
    <property type="match status" value="1"/>
</dbReference>
<dbReference type="EMBL" id="JAODUO010000983">
    <property type="protein sequence ID" value="KAK2172210.1"/>
    <property type="molecule type" value="Genomic_DNA"/>
</dbReference>
<dbReference type="PROSITE" id="PS00112">
    <property type="entry name" value="PHOSPHAGEN_KINASE"/>
    <property type="match status" value="1"/>
</dbReference>
<gene>
    <name evidence="11" type="ORF">NP493_982g00002</name>
</gene>
<accession>A0AAD9NJE0</accession>
<dbReference type="InterPro" id="IPR036802">
    <property type="entry name" value="ATP-guanido_PTrfase_N_sf"/>
</dbReference>
<dbReference type="AlphaFoldDB" id="A0AAD9NJE0"/>
<keyword evidence="3 7" id="KW-0547">Nucleotide-binding</keyword>
<evidence type="ECO:0000259" key="10">
    <source>
        <dbReference type="PROSITE" id="PS51510"/>
    </source>
</evidence>
<evidence type="ECO:0000313" key="11">
    <source>
        <dbReference type="EMBL" id="KAK2172210.1"/>
    </source>
</evidence>
<proteinExistence type="inferred from homology"/>
<evidence type="ECO:0000256" key="2">
    <source>
        <dbReference type="ARBA" id="ARBA00022679"/>
    </source>
</evidence>
<dbReference type="GO" id="GO:0046314">
    <property type="term" value="P:phosphocreatine biosynthetic process"/>
    <property type="evidence" value="ECO:0007669"/>
    <property type="project" value="InterPro"/>
</dbReference>
<evidence type="ECO:0000256" key="4">
    <source>
        <dbReference type="ARBA" id="ARBA00022777"/>
    </source>
</evidence>
<evidence type="ECO:0000256" key="1">
    <source>
        <dbReference type="ARBA" id="ARBA00006798"/>
    </source>
</evidence>
<evidence type="ECO:0000256" key="8">
    <source>
        <dbReference type="RuleBase" id="RU000505"/>
    </source>
</evidence>
<dbReference type="FunFam" id="3.30.590.10:FF:000002">
    <property type="entry name" value="Creatine kinase S-type, mitochondrial"/>
    <property type="match status" value="1"/>
</dbReference>
<dbReference type="PANTHER" id="PTHR11547:SF57">
    <property type="entry name" value="PHOSPHAGEN KINASE C-TERMINAL DOMAIN-CONTAINING PROTEIN"/>
    <property type="match status" value="1"/>
</dbReference>
<dbReference type="PANTHER" id="PTHR11547">
    <property type="entry name" value="ARGININE OR CREATINE KINASE"/>
    <property type="match status" value="1"/>
</dbReference>
<evidence type="ECO:0000256" key="6">
    <source>
        <dbReference type="PROSITE-ProRule" id="PRU00842"/>
    </source>
</evidence>
<sequence length="376" mass="42548">MGSGSSTCSKYPAEKNYPKYTTHDNLVRKHLTLEIYSQLYKKVTPNGVTLDKCIQPSIDFTGKILGLVAGDEQSYEYFKSLFDPVIDEKHLGFSPADKHPAPELEPAHLTEGELDDKYVKSCRIRTGRSVRGLRLPPSMDRAERREVEQVVTEALGRLTGDLAGHYFPLSDMAPEDEKRLIEDHFLFQKPTGHLMVNSGAVRDWPDGRGIWHTDNKKFLVWLNEEDHVRLISMQQGGDMKATFELFCRALNEVEHQMKQKGHEWMHSSRLGYITTCPSNIGTGIRCSVLIQLHKLSKDPRFDKIVEALELQKRGSAGEHTEAVDDTYDLSNAARLKKTECEFVQLVVNSVHKIIAMEKALENGESIDDLIPEAAKE</sequence>
<dbReference type="SUPFAM" id="SSF55931">
    <property type="entry name" value="Glutamine synthetase/guanido kinase"/>
    <property type="match status" value="1"/>
</dbReference>
<evidence type="ECO:0000256" key="7">
    <source>
        <dbReference type="PROSITE-ProRule" id="PRU00843"/>
    </source>
</evidence>
<keyword evidence="2 7" id="KW-0808">Transferase</keyword>
<keyword evidence="5 7" id="KW-0067">ATP-binding</keyword>
<dbReference type="InterPro" id="IPR000749">
    <property type="entry name" value="ATP-guanido_PTrfase"/>
</dbReference>
<dbReference type="PROSITE" id="PS51509">
    <property type="entry name" value="PHOSPHAGEN_KINASE_N"/>
    <property type="match status" value="1"/>
</dbReference>
<dbReference type="GO" id="GO:0005524">
    <property type="term" value="F:ATP binding"/>
    <property type="evidence" value="ECO:0007669"/>
    <property type="project" value="UniProtKB-UniRule"/>
</dbReference>
<dbReference type="GO" id="GO:0005615">
    <property type="term" value="C:extracellular space"/>
    <property type="evidence" value="ECO:0007669"/>
    <property type="project" value="TreeGrafter"/>
</dbReference>
<protein>
    <recommendedName>
        <fullName evidence="13">Creatine kinase</fullName>
    </recommendedName>
</protein>
<dbReference type="SUPFAM" id="SSF48034">
    <property type="entry name" value="Guanido kinase N-terminal domain"/>
    <property type="match status" value="1"/>
</dbReference>
<feature type="domain" description="Phosphagen kinase C-terminal" evidence="10">
    <location>
        <begin position="118"/>
        <end position="360"/>
    </location>
</feature>
<dbReference type="GO" id="GO:0004111">
    <property type="term" value="F:creatine kinase activity"/>
    <property type="evidence" value="ECO:0007669"/>
    <property type="project" value="InterPro"/>
</dbReference>
<keyword evidence="12" id="KW-1185">Reference proteome</keyword>
<dbReference type="Gene3D" id="1.10.135.10">
    <property type="entry name" value="ATP:guanido phosphotransferase, N-terminal domain"/>
    <property type="match status" value="1"/>
</dbReference>
<evidence type="ECO:0000313" key="12">
    <source>
        <dbReference type="Proteomes" id="UP001209878"/>
    </source>
</evidence>
<dbReference type="Pfam" id="PF00217">
    <property type="entry name" value="ATP-gua_Ptrans"/>
    <property type="match status" value="1"/>
</dbReference>
<dbReference type="InterPro" id="IPR022415">
    <property type="entry name" value="ATP-guanido_PTrfase_AS"/>
</dbReference>
<keyword evidence="4 7" id="KW-0418">Kinase</keyword>
<feature type="binding site" evidence="7">
    <location>
        <position position="184"/>
    </location>
    <ligand>
        <name>ATP</name>
        <dbReference type="ChEBI" id="CHEBI:30616"/>
    </ligand>
</feature>
<evidence type="ECO:0000256" key="5">
    <source>
        <dbReference type="ARBA" id="ARBA00022840"/>
    </source>
</evidence>
<feature type="binding site" evidence="7">
    <location>
        <begin position="285"/>
        <end position="289"/>
    </location>
    <ligand>
        <name>ATP</name>
        <dbReference type="ChEBI" id="CHEBI:30616"/>
    </ligand>
</feature>
<dbReference type="Proteomes" id="UP001209878">
    <property type="component" value="Unassembled WGS sequence"/>
</dbReference>
<dbReference type="InterPro" id="IPR022413">
    <property type="entry name" value="ATP-guanido_PTrfase_N"/>
</dbReference>